<evidence type="ECO:0000313" key="2">
    <source>
        <dbReference type="EMBL" id="WOG81938.1"/>
    </source>
</evidence>
<reference evidence="2" key="1">
    <citation type="journal article" date="2016" name="Nat. Genet.">
        <title>A high-quality carrot genome assembly provides new insights into carotenoid accumulation and asterid genome evolution.</title>
        <authorList>
            <person name="Iorizzo M."/>
            <person name="Ellison S."/>
            <person name="Senalik D."/>
            <person name="Zeng P."/>
            <person name="Satapoomin P."/>
            <person name="Huang J."/>
            <person name="Bowman M."/>
            <person name="Iovene M."/>
            <person name="Sanseverino W."/>
            <person name="Cavagnaro P."/>
            <person name="Yildiz M."/>
            <person name="Macko-Podgorni A."/>
            <person name="Moranska E."/>
            <person name="Grzebelus E."/>
            <person name="Grzebelus D."/>
            <person name="Ashrafi H."/>
            <person name="Zheng Z."/>
            <person name="Cheng S."/>
            <person name="Spooner D."/>
            <person name="Van Deynze A."/>
            <person name="Simon P."/>
        </authorList>
    </citation>
    <scope>NUCLEOTIDE SEQUENCE</scope>
    <source>
        <tissue evidence="2">Leaf</tissue>
    </source>
</reference>
<keyword evidence="3" id="KW-1185">Reference proteome</keyword>
<feature type="region of interest" description="Disordered" evidence="1">
    <location>
        <begin position="1"/>
        <end position="27"/>
    </location>
</feature>
<gene>
    <name evidence="2" type="ORF">DCAR_0101096</name>
</gene>
<evidence type="ECO:0000256" key="1">
    <source>
        <dbReference type="SAM" id="MobiDB-lite"/>
    </source>
</evidence>
<feature type="compositionally biased region" description="Gly residues" evidence="1">
    <location>
        <begin position="1"/>
        <end position="11"/>
    </location>
</feature>
<protein>
    <submittedName>
        <fullName evidence="2">Uncharacterized protein</fullName>
    </submittedName>
</protein>
<reference evidence="2" key="2">
    <citation type="submission" date="2022-03" db="EMBL/GenBank/DDBJ databases">
        <title>Draft title - Genomic analysis of global carrot germplasm unveils the trajectory of domestication and the origin of high carotenoid orange carrot.</title>
        <authorList>
            <person name="Iorizzo M."/>
            <person name="Ellison S."/>
            <person name="Senalik D."/>
            <person name="Macko-Podgorni A."/>
            <person name="Grzebelus D."/>
            <person name="Bostan H."/>
            <person name="Rolling W."/>
            <person name="Curaba J."/>
            <person name="Simon P."/>
        </authorList>
    </citation>
    <scope>NUCLEOTIDE SEQUENCE</scope>
    <source>
        <tissue evidence="2">Leaf</tissue>
    </source>
</reference>
<dbReference type="AlphaFoldDB" id="A0A166G504"/>
<dbReference type="EMBL" id="CP093343">
    <property type="protein sequence ID" value="WOG81938.1"/>
    <property type="molecule type" value="Genomic_DNA"/>
</dbReference>
<dbReference type="Gramene" id="KZN08540">
    <property type="protein sequence ID" value="KZN08540"/>
    <property type="gene ID" value="DCAR_001070"/>
</dbReference>
<evidence type="ECO:0000313" key="3">
    <source>
        <dbReference type="Proteomes" id="UP000077755"/>
    </source>
</evidence>
<accession>A0A166G504</accession>
<dbReference type="Proteomes" id="UP000077755">
    <property type="component" value="Chromosome 1"/>
</dbReference>
<proteinExistence type="predicted"/>
<sequence>MAAERGFGGAQGAEAAGNASRRDPPWYGFSEHRKLMMDGKAAAPFLYGQGGFVSEGVSGFCSPVVGGDGLDSRGGRELLYVGGGMDSKGGGE</sequence>
<organism evidence="2 3">
    <name type="scientific">Daucus carota subsp. sativus</name>
    <name type="common">Carrot</name>
    <dbReference type="NCBI Taxonomy" id="79200"/>
    <lineage>
        <taxon>Eukaryota</taxon>
        <taxon>Viridiplantae</taxon>
        <taxon>Streptophyta</taxon>
        <taxon>Embryophyta</taxon>
        <taxon>Tracheophyta</taxon>
        <taxon>Spermatophyta</taxon>
        <taxon>Magnoliopsida</taxon>
        <taxon>eudicotyledons</taxon>
        <taxon>Gunneridae</taxon>
        <taxon>Pentapetalae</taxon>
        <taxon>asterids</taxon>
        <taxon>campanulids</taxon>
        <taxon>Apiales</taxon>
        <taxon>Apiaceae</taxon>
        <taxon>Apioideae</taxon>
        <taxon>Scandiceae</taxon>
        <taxon>Daucinae</taxon>
        <taxon>Daucus</taxon>
        <taxon>Daucus sect. Daucus</taxon>
    </lineage>
</organism>
<name>A0A166G504_DAUCS</name>